<keyword evidence="2" id="KW-1185">Reference proteome</keyword>
<sequence length="99" mass="10882">MDSVGRLNTNCCFSVKAEEMEDLLCKNHGAASPRCSWCWTCPRSSYKQAAAGRDSMFMDGLYSSNRHMSICCEGLRIAGAGTVKKRKQHSRASGSSRVI</sequence>
<reference evidence="1" key="1">
    <citation type="submission" date="2023-08" db="EMBL/GenBank/DDBJ databases">
        <authorList>
            <person name="Alioto T."/>
            <person name="Alioto T."/>
            <person name="Gomez Garrido J."/>
        </authorList>
    </citation>
    <scope>NUCLEOTIDE SEQUENCE</scope>
</reference>
<dbReference type="EMBL" id="OY660867">
    <property type="protein sequence ID" value="CAJ1054808.1"/>
    <property type="molecule type" value="Genomic_DNA"/>
</dbReference>
<dbReference type="Proteomes" id="UP001178508">
    <property type="component" value="Chromosome 4"/>
</dbReference>
<accession>A0AAV1F184</accession>
<gene>
    <name evidence="1" type="ORF">XNOV1_A004555</name>
</gene>
<protein>
    <submittedName>
        <fullName evidence="1">Uncharacterized protein</fullName>
    </submittedName>
</protein>
<evidence type="ECO:0000313" key="1">
    <source>
        <dbReference type="EMBL" id="CAJ1054808.1"/>
    </source>
</evidence>
<organism evidence="1 2">
    <name type="scientific">Xyrichtys novacula</name>
    <name type="common">Pearly razorfish</name>
    <name type="synonym">Hemipteronotus novacula</name>
    <dbReference type="NCBI Taxonomy" id="13765"/>
    <lineage>
        <taxon>Eukaryota</taxon>
        <taxon>Metazoa</taxon>
        <taxon>Chordata</taxon>
        <taxon>Craniata</taxon>
        <taxon>Vertebrata</taxon>
        <taxon>Euteleostomi</taxon>
        <taxon>Actinopterygii</taxon>
        <taxon>Neopterygii</taxon>
        <taxon>Teleostei</taxon>
        <taxon>Neoteleostei</taxon>
        <taxon>Acanthomorphata</taxon>
        <taxon>Eupercaria</taxon>
        <taxon>Labriformes</taxon>
        <taxon>Labridae</taxon>
        <taxon>Xyrichtys</taxon>
    </lineage>
</organism>
<name>A0AAV1F184_XYRNO</name>
<dbReference type="AlphaFoldDB" id="A0AAV1F184"/>
<evidence type="ECO:0000313" key="2">
    <source>
        <dbReference type="Proteomes" id="UP001178508"/>
    </source>
</evidence>
<proteinExistence type="predicted"/>